<dbReference type="InterPro" id="IPR001452">
    <property type="entry name" value="SH3_domain"/>
</dbReference>
<feature type="compositionally biased region" description="Low complexity" evidence="12">
    <location>
        <begin position="311"/>
        <end position="330"/>
    </location>
</feature>
<feature type="compositionally biased region" description="Basic residues" evidence="12">
    <location>
        <begin position="342"/>
        <end position="354"/>
    </location>
</feature>
<evidence type="ECO:0000256" key="10">
    <source>
        <dbReference type="ARBA" id="ARBA00055545"/>
    </source>
</evidence>
<keyword evidence="5" id="KW-1003">Cell membrane</keyword>
<dbReference type="AlphaFoldDB" id="K1RG28"/>
<dbReference type="SMART" id="SM00055">
    <property type="entry name" value="FCH"/>
    <property type="match status" value="1"/>
</dbReference>
<gene>
    <name evidence="13" type="ORF">CGI_10012614</name>
</gene>
<keyword evidence="8" id="KW-0175">Coiled coil</keyword>
<comment type="function">
    <text evidence="10">Plays a role in endocytosis and regulates internalization of plasma membrane proteins. Overexpression impairs internalization of SLC2A1/GLUT1 and TRPV4 and increases the levels of SLC2A1/GLUT1 and TRPV4 at the cell membrane. Inhibits the TRPV4 calcium channel activity.</text>
</comment>
<comment type="subcellular location">
    <subcellularLocation>
        <location evidence="2">Cell membrane</location>
    </subcellularLocation>
    <subcellularLocation>
        <location evidence="3">Cytoplasm</location>
    </subcellularLocation>
    <subcellularLocation>
        <location evidence="1">Endomembrane system</location>
        <topology evidence="1">Peripheral membrane protein</topology>
    </subcellularLocation>
</comment>
<dbReference type="InterPro" id="IPR036028">
    <property type="entry name" value="SH3-like_dom_sf"/>
</dbReference>
<evidence type="ECO:0000256" key="7">
    <source>
        <dbReference type="ARBA" id="ARBA00022553"/>
    </source>
</evidence>
<reference evidence="13" key="1">
    <citation type="journal article" date="2012" name="Nature">
        <title>The oyster genome reveals stress adaptation and complexity of shell formation.</title>
        <authorList>
            <person name="Zhang G."/>
            <person name="Fang X."/>
            <person name="Guo X."/>
            <person name="Li L."/>
            <person name="Luo R."/>
            <person name="Xu F."/>
            <person name="Yang P."/>
            <person name="Zhang L."/>
            <person name="Wang X."/>
            <person name="Qi H."/>
            <person name="Xiong Z."/>
            <person name="Que H."/>
            <person name="Xie Y."/>
            <person name="Holland P.W."/>
            <person name="Paps J."/>
            <person name="Zhu Y."/>
            <person name="Wu F."/>
            <person name="Chen Y."/>
            <person name="Wang J."/>
            <person name="Peng C."/>
            <person name="Meng J."/>
            <person name="Yang L."/>
            <person name="Liu J."/>
            <person name="Wen B."/>
            <person name="Zhang N."/>
            <person name="Huang Z."/>
            <person name="Zhu Q."/>
            <person name="Feng Y."/>
            <person name="Mount A."/>
            <person name="Hedgecock D."/>
            <person name="Xu Z."/>
            <person name="Liu Y."/>
            <person name="Domazet-Loso T."/>
            <person name="Du Y."/>
            <person name="Sun X."/>
            <person name="Zhang S."/>
            <person name="Liu B."/>
            <person name="Cheng P."/>
            <person name="Jiang X."/>
            <person name="Li J."/>
            <person name="Fan D."/>
            <person name="Wang W."/>
            <person name="Fu W."/>
            <person name="Wang T."/>
            <person name="Wang B."/>
            <person name="Zhang J."/>
            <person name="Peng Z."/>
            <person name="Li Y."/>
            <person name="Li N."/>
            <person name="Wang J."/>
            <person name="Chen M."/>
            <person name="He Y."/>
            <person name="Tan F."/>
            <person name="Song X."/>
            <person name="Zheng Q."/>
            <person name="Huang R."/>
            <person name="Yang H."/>
            <person name="Du X."/>
            <person name="Chen L."/>
            <person name="Yang M."/>
            <person name="Gaffney P.M."/>
            <person name="Wang S."/>
            <person name="Luo L."/>
            <person name="She Z."/>
            <person name="Ming Y."/>
            <person name="Huang W."/>
            <person name="Zhang S."/>
            <person name="Huang B."/>
            <person name="Zhang Y."/>
            <person name="Qu T."/>
            <person name="Ni P."/>
            <person name="Miao G."/>
            <person name="Wang J."/>
            <person name="Wang Q."/>
            <person name="Steinberg C.E."/>
            <person name="Wang H."/>
            <person name="Li N."/>
            <person name="Qian L."/>
            <person name="Zhang G."/>
            <person name="Li Y."/>
            <person name="Yang H."/>
            <person name="Liu X."/>
            <person name="Wang J."/>
            <person name="Yin Y."/>
            <person name="Wang J."/>
        </authorList>
    </citation>
    <scope>NUCLEOTIDE SEQUENCE [LARGE SCALE GENOMIC DNA]</scope>
    <source>
        <strain evidence="13">05x7-T-G4-1.051#20</strain>
    </source>
</reference>
<feature type="compositionally biased region" description="Basic and acidic residues" evidence="12">
    <location>
        <begin position="448"/>
        <end position="464"/>
    </location>
</feature>
<protein>
    <submittedName>
        <fullName evidence="13">Kinase C and casein kinase substrate in neurons protein 2</fullName>
    </submittedName>
</protein>
<dbReference type="Pfam" id="PF14604">
    <property type="entry name" value="SH3_9"/>
    <property type="match status" value="1"/>
</dbReference>
<keyword evidence="6" id="KW-0963">Cytoplasm</keyword>
<evidence type="ECO:0000256" key="5">
    <source>
        <dbReference type="ARBA" id="ARBA00022475"/>
    </source>
</evidence>
<keyword evidence="9" id="KW-0472">Membrane</keyword>
<dbReference type="SUPFAM" id="SSF103657">
    <property type="entry name" value="BAR/IMD domain-like"/>
    <property type="match status" value="1"/>
</dbReference>
<dbReference type="InterPro" id="IPR031160">
    <property type="entry name" value="F_BAR_dom"/>
</dbReference>
<dbReference type="PANTHER" id="PTHR23065:SF11">
    <property type="entry name" value="SYNDAPIN, ISOFORM C"/>
    <property type="match status" value="1"/>
</dbReference>
<feature type="compositionally biased region" description="Polar residues" evidence="12">
    <location>
        <begin position="164"/>
        <end position="173"/>
    </location>
</feature>
<feature type="region of interest" description="Disordered" evidence="12">
    <location>
        <begin position="159"/>
        <end position="179"/>
    </location>
</feature>
<dbReference type="GO" id="GO:0016301">
    <property type="term" value="F:kinase activity"/>
    <property type="evidence" value="ECO:0007669"/>
    <property type="project" value="UniProtKB-KW"/>
</dbReference>
<evidence type="ECO:0000256" key="2">
    <source>
        <dbReference type="ARBA" id="ARBA00004236"/>
    </source>
</evidence>
<dbReference type="GO" id="GO:0030100">
    <property type="term" value="P:regulation of endocytosis"/>
    <property type="evidence" value="ECO:0007669"/>
    <property type="project" value="TreeGrafter"/>
</dbReference>
<evidence type="ECO:0000256" key="8">
    <source>
        <dbReference type="ARBA" id="ARBA00023054"/>
    </source>
</evidence>
<dbReference type="InParanoid" id="K1RG28"/>
<proteinExistence type="predicted"/>
<dbReference type="Gene3D" id="2.30.30.40">
    <property type="entry name" value="SH3 Domains"/>
    <property type="match status" value="1"/>
</dbReference>
<keyword evidence="4" id="KW-0728">SH3 domain</keyword>
<feature type="compositionally biased region" description="Polar residues" evidence="12">
    <location>
        <begin position="293"/>
        <end position="310"/>
    </location>
</feature>
<keyword evidence="13" id="KW-0808">Transferase</keyword>
<organism evidence="13">
    <name type="scientific">Magallana gigas</name>
    <name type="common">Pacific oyster</name>
    <name type="synonym">Crassostrea gigas</name>
    <dbReference type="NCBI Taxonomy" id="29159"/>
    <lineage>
        <taxon>Eukaryota</taxon>
        <taxon>Metazoa</taxon>
        <taxon>Spiralia</taxon>
        <taxon>Lophotrochozoa</taxon>
        <taxon>Mollusca</taxon>
        <taxon>Bivalvia</taxon>
        <taxon>Autobranchia</taxon>
        <taxon>Pteriomorphia</taxon>
        <taxon>Ostreida</taxon>
        <taxon>Ostreoidea</taxon>
        <taxon>Ostreidae</taxon>
        <taxon>Magallana</taxon>
    </lineage>
</organism>
<dbReference type="HOGENOM" id="CLU_030752_0_0_1"/>
<keyword evidence="7" id="KW-0597">Phosphoprotein</keyword>
<dbReference type="GO" id="GO:0005543">
    <property type="term" value="F:phospholipid binding"/>
    <property type="evidence" value="ECO:0007669"/>
    <property type="project" value="TreeGrafter"/>
</dbReference>
<accession>K1RG28</accession>
<dbReference type="InterPro" id="IPR001060">
    <property type="entry name" value="FCH_dom"/>
</dbReference>
<dbReference type="PROSITE" id="PS50002">
    <property type="entry name" value="SH3"/>
    <property type="match status" value="1"/>
</dbReference>
<dbReference type="PANTHER" id="PTHR23065">
    <property type="entry name" value="PROLINE-SERINE-THREONINE PHOSPHATASE INTERACTING PROTEIN 1"/>
    <property type="match status" value="1"/>
</dbReference>
<dbReference type="GO" id="GO:0007010">
    <property type="term" value="P:cytoskeleton organization"/>
    <property type="evidence" value="ECO:0007669"/>
    <property type="project" value="TreeGrafter"/>
</dbReference>
<feature type="compositionally biased region" description="Acidic residues" evidence="12">
    <location>
        <begin position="465"/>
        <end position="480"/>
    </location>
</feature>
<dbReference type="FunFam" id="2.30.30.40:FF:000014">
    <property type="entry name" value="Kinase C and casein kinase substrate in neurons protein"/>
    <property type="match status" value="1"/>
</dbReference>
<dbReference type="InterPro" id="IPR027267">
    <property type="entry name" value="AH/BAR_dom_sf"/>
</dbReference>
<evidence type="ECO:0000256" key="11">
    <source>
        <dbReference type="ARBA" id="ARBA00064966"/>
    </source>
</evidence>
<evidence type="ECO:0000256" key="6">
    <source>
        <dbReference type="ARBA" id="ARBA00022490"/>
    </source>
</evidence>
<dbReference type="Gene3D" id="1.20.1270.60">
    <property type="entry name" value="Arfaptin homology (AH) domain/BAR domain"/>
    <property type="match status" value="2"/>
</dbReference>
<evidence type="ECO:0000256" key="12">
    <source>
        <dbReference type="SAM" id="MobiDB-lite"/>
    </source>
</evidence>
<sequence>MSLNEELVQATNDSFWEIGKYSRTVKRIDNGKALCDSLRQLIQQRSEIETSYAKNLSSWSKKWNEFLDKGNEYGTIQGGWRGMLQEADSLADLHNLVADNLMTKDYPSIKAWQKENYHKSMMHFKETKELEEGFKKAQKPWEKKYTKLMQAKKEYHAACRSEKSTANQENNARGDSAVSPDQVFQKCQDFEKSRIEFFKKTMFEIHQHLDLSVEPRFSQVYTSLHSTIGQIDSDKDLRWWSTNHGNDMPMNWPTFEEYSPELQNISKKKDSGIGGGSDGITITSIRHKPDGFDQQQSSPLNTHRQTSNNESQRSSSGSIQQQQQQQQQSSTLRKISFDGFSLRKKSKDKSSKRKTLIEKERNAGESEEVKRNSDPSRLQQPPDSARLAQMNTEVSQADIVRHQPGGENYVRSPSYDESLNPFGDDDEDEGGGRKSNNTVESHVYQAIDEAREGHNKEPERKVEVAPEEEDNNPFAEDADETPSPSQEDSPRQMNGKEGVPVRALYDYTVTEEDELPLKAGDVFVKLSEEDELGWCKGYKDGREGLYPANYVEPV</sequence>
<evidence type="ECO:0000313" key="13">
    <source>
        <dbReference type="EMBL" id="EKC40380.1"/>
    </source>
</evidence>
<dbReference type="GO" id="GO:0005886">
    <property type="term" value="C:plasma membrane"/>
    <property type="evidence" value="ECO:0007669"/>
    <property type="project" value="UniProtKB-SubCell"/>
</dbReference>
<evidence type="ECO:0000256" key="1">
    <source>
        <dbReference type="ARBA" id="ARBA00004184"/>
    </source>
</evidence>
<dbReference type="FunCoup" id="K1RG28">
    <property type="interactions" value="248"/>
</dbReference>
<evidence type="ECO:0000256" key="3">
    <source>
        <dbReference type="ARBA" id="ARBA00004496"/>
    </source>
</evidence>
<dbReference type="Pfam" id="PF00611">
    <property type="entry name" value="FCH"/>
    <property type="match status" value="1"/>
</dbReference>
<dbReference type="GO" id="GO:0097320">
    <property type="term" value="P:plasma membrane tubulation"/>
    <property type="evidence" value="ECO:0007669"/>
    <property type="project" value="TreeGrafter"/>
</dbReference>
<dbReference type="SUPFAM" id="SSF50044">
    <property type="entry name" value="SH3-domain"/>
    <property type="match status" value="1"/>
</dbReference>
<dbReference type="EMBL" id="JH817892">
    <property type="protein sequence ID" value="EKC40380.1"/>
    <property type="molecule type" value="Genomic_DNA"/>
</dbReference>
<feature type="region of interest" description="Disordered" evidence="12">
    <location>
        <begin position="266"/>
        <end position="499"/>
    </location>
</feature>
<evidence type="ECO:0000256" key="4">
    <source>
        <dbReference type="ARBA" id="ARBA00022443"/>
    </source>
</evidence>
<keyword evidence="13" id="KW-0418">Kinase</keyword>
<dbReference type="GO" id="GO:0005768">
    <property type="term" value="C:endosome"/>
    <property type="evidence" value="ECO:0007669"/>
    <property type="project" value="TreeGrafter"/>
</dbReference>
<name>K1RG28_MAGGI</name>
<feature type="compositionally biased region" description="Basic and acidic residues" evidence="12">
    <location>
        <begin position="355"/>
        <end position="374"/>
    </location>
</feature>
<evidence type="ECO:0000256" key="9">
    <source>
        <dbReference type="ARBA" id="ARBA00023136"/>
    </source>
</evidence>
<dbReference type="FunFam" id="1.20.1270.60:FF:000009">
    <property type="entry name" value="Protein kinase C and casein kinase substrate in neurons 2"/>
    <property type="match status" value="1"/>
</dbReference>
<dbReference type="PROSITE" id="PS51741">
    <property type="entry name" value="F_BAR"/>
    <property type="match status" value="1"/>
</dbReference>
<dbReference type="SMART" id="SM00326">
    <property type="entry name" value="SH3"/>
    <property type="match status" value="1"/>
</dbReference>
<dbReference type="PRINTS" id="PR00452">
    <property type="entry name" value="SH3DOMAIN"/>
</dbReference>
<comment type="subunit">
    <text evidence="11">Homodimer. May form heterooligomers with other PACSINs. Interacts (via SH3 domain) with DNM1, SYNJ1 and WASL. Interacts with TRPV4.</text>
</comment>